<feature type="region of interest" description="Disordered" evidence="3">
    <location>
        <begin position="1"/>
        <end position="54"/>
    </location>
</feature>
<evidence type="ECO:0000256" key="2">
    <source>
        <dbReference type="ARBA" id="ARBA00022679"/>
    </source>
</evidence>
<evidence type="ECO:0000256" key="3">
    <source>
        <dbReference type="SAM" id="MobiDB-lite"/>
    </source>
</evidence>
<dbReference type="PANTHER" id="PTHR31147:SF66">
    <property type="entry name" value="OS05G0315700 PROTEIN"/>
    <property type="match status" value="1"/>
</dbReference>
<dbReference type="InterPro" id="IPR050898">
    <property type="entry name" value="Plant_acyltransferase"/>
</dbReference>
<comment type="caution">
    <text evidence="4">The sequence shown here is derived from an EMBL/GenBank/DDBJ whole genome shotgun (WGS) entry which is preliminary data.</text>
</comment>
<dbReference type="EMBL" id="JAUUTY010000001">
    <property type="protein sequence ID" value="KAK1692829.1"/>
    <property type="molecule type" value="Genomic_DNA"/>
</dbReference>
<reference evidence="4" key="1">
    <citation type="submission" date="2023-07" db="EMBL/GenBank/DDBJ databases">
        <title>A chromosome-level genome assembly of Lolium multiflorum.</title>
        <authorList>
            <person name="Chen Y."/>
            <person name="Copetti D."/>
            <person name="Kolliker R."/>
            <person name="Studer B."/>
        </authorList>
    </citation>
    <scope>NUCLEOTIDE SEQUENCE</scope>
    <source>
        <strain evidence="4">02402/16</strain>
        <tissue evidence="4">Leaf</tissue>
    </source>
</reference>
<protein>
    <recommendedName>
        <fullName evidence="6">Benzyl alcohol O-benzoyltransferase</fullName>
    </recommendedName>
</protein>
<dbReference type="PANTHER" id="PTHR31147">
    <property type="entry name" value="ACYL TRANSFERASE 4"/>
    <property type="match status" value="1"/>
</dbReference>
<keyword evidence="2" id="KW-0808">Transferase</keyword>
<keyword evidence="5" id="KW-1185">Reference proteome</keyword>
<dbReference type="Pfam" id="PF02458">
    <property type="entry name" value="Transferase"/>
    <property type="match status" value="2"/>
</dbReference>
<evidence type="ECO:0000313" key="5">
    <source>
        <dbReference type="Proteomes" id="UP001231189"/>
    </source>
</evidence>
<name>A0AAD8TVI4_LOLMU</name>
<sequence length="528" mass="56161">MTCSDLSGAEVSGREPFALHASIPDGSDPRLLASDLYQDPPAPESKERAHGTMGTATSPLLAFAVRRRDPELVGPATPTPQDTKRLSDIDDQGTLRGHVSFALVYRGRVPEDGDVAQGDPVSVIRRALGEALVHYYPLAGRLREVEGRKLVVDCTGEGLLFVEADADAYPTTKACCKSLGGTNHWGGSSPCSPPPPSAPERGAGLRPPFPCMDQLLFDVEGSSGILDCPLVLIQVTRLLCGGLVLTLRLNHTICDAIGIAQFMNAVAELARGLPAPTVAPAWSRELLEARSPPIPSFPHREFDVLPPNGDGPPPPPPADDMVMRSFTFSAAHVAAIKKHLPPLLRDTATSYEALTAFLWRARVTALEIAPGEDVQLVIIANFRGFPELSLPDGYYGNACVPANARATAAALLDGSIGDAVALVRQAKAAVTAEYVRSTLDLLVLRGRPCLAVQNNMFVVSDNRHAGFIHVDFGWGEPVYGGPADTIFALGFLVAGKDRYGKDAAVVPIVLPRPAMERFAAEVGKLCKA</sequence>
<dbReference type="AlphaFoldDB" id="A0AAD8TVI4"/>
<evidence type="ECO:0000256" key="1">
    <source>
        <dbReference type="ARBA" id="ARBA00009861"/>
    </source>
</evidence>
<evidence type="ECO:0000313" key="4">
    <source>
        <dbReference type="EMBL" id="KAK1692829.1"/>
    </source>
</evidence>
<accession>A0AAD8TVI4</accession>
<proteinExistence type="inferred from homology"/>
<comment type="similarity">
    <text evidence="1">Belongs to the plant acyltransferase family.</text>
</comment>
<organism evidence="4 5">
    <name type="scientific">Lolium multiflorum</name>
    <name type="common">Italian ryegrass</name>
    <name type="synonym">Lolium perenne subsp. multiflorum</name>
    <dbReference type="NCBI Taxonomy" id="4521"/>
    <lineage>
        <taxon>Eukaryota</taxon>
        <taxon>Viridiplantae</taxon>
        <taxon>Streptophyta</taxon>
        <taxon>Embryophyta</taxon>
        <taxon>Tracheophyta</taxon>
        <taxon>Spermatophyta</taxon>
        <taxon>Magnoliopsida</taxon>
        <taxon>Liliopsida</taxon>
        <taxon>Poales</taxon>
        <taxon>Poaceae</taxon>
        <taxon>BOP clade</taxon>
        <taxon>Pooideae</taxon>
        <taxon>Poodae</taxon>
        <taxon>Poeae</taxon>
        <taxon>Poeae Chloroplast Group 2 (Poeae type)</taxon>
        <taxon>Loliodinae</taxon>
        <taxon>Loliinae</taxon>
        <taxon>Lolium</taxon>
    </lineage>
</organism>
<gene>
    <name evidence="4" type="ORF">QYE76_009526</name>
</gene>
<evidence type="ECO:0008006" key="6">
    <source>
        <dbReference type="Google" id="ProtNLM"/>
    </source>
</evidence>
<dbReference type="InterPro" id="IPR023213">
    <property type="entry name" value="CAT-like_dom_sf"/>
</dbReference>
<dbReference type="Gene3D" id="3.30.559.10">
    <property type="entry name" value="Chloramphenicol acetyltransferase-like domain"/>
    <property type="match status" value="2"/>
</dbReference>
<dbReference type="Proteomes" id="UP001231189">
    <property type="component" value="Unassembled WGS sequence"/>
</dbReference>
<dbReference type="GO" id="GO:0016747">
    <property type="term" value="F:acyltransferase activity, transferring groups other than amino-acyl groups"/>
    <property type="evidence" value="ECO:0007669"/>
    <property type="project" value="UniProtKB-ARBA"/>
</dbReference>